<dbReference type="AlphaFoldDB" id="A0A423WKY6"/>
<name>A0A423WKY6_CYTCH</name>
<evidence type="ECO:0000256" key="1">
    <source>
        <dbReference type="SAM" id="MobiDB-lite"/>
    </source>
</evidence>
<evidence type="ECO:0000313" key="2">
    <source>
        <dbReference type="EMBL" id="ROW04074.1"/>
    </source>
</evidence>
<feature type="compositionally biased region" description="Polar residues" evidence="1">
    <location>
        <begin position="1"/>
        <end position="11"/>
    </location>
</feature>
<dbReference type="OrthoDB" id="10625147at2759"/>
<sequence length="154" mass="16845">MESSGHQNNPYCTPFTAPASPPGDQDDDADDGESLFEITPIFESDLNDDFLDSDGAYSQMRPREDRDFDTRSALSSAAPSDVSIFDASSDYQACLGEGSEDFTDTESVSESEIDISEFEGWTMEQLIAEIQALLQEIRDSIDEVLNSPDTPHAG</sequence>
<organism evidence="2 3">
    <name type="scientific">Cytospora chrysosperma</name>
    <name type="common">Cytospora canker fungus</name>
    <name type="synonym">Sphaeria chrysosperma</name>
    <dbReference type="NCBI Taxonomy" id="252740"/>
    <lineage>
        <taxon>Eukaryota</taxon>
        <taxon>Fungi</taxon>
        <taxon>Dikarya</taxon>
        <taxon>Ascomycota</taxon>
        <taxon>Pezizomycotina</taxon>
        <taxon>Sordariomycetes</taxon>
        <taxon>Sordariomycetidae</taxon>
        <taxon>Diaporthales</taxon>
        <taxon>Cytosporaceae</taxon>
        <taxon>Cytospora</taxon>
    </lineage>
</organism>
<accession>A0A423WKY6</accession>
<feature type="region of interest" description="Disordered" evidence="1">
    <location>
        <begin position="46"/>
        <end position="79"/>
    </location>
</feature>
<feature type="region of interest" description="Disordered" evidence="1">
    <location>
        <begin position="1"/>
        <end position="34"/>
    </location>
</feature>
<evidence type="ECO:0000313" key="3">
    <source>
        <dbReference type="Proteomes" id="UP000284375"/>
    </source>
</evidence>
<dbReference type="EMBL" id="LJZO01000002">
    <property type="protein sequence ID" value="ROW04074.1"/>
    <property type="molecule type" value="Genomic_DNA"/>
</dbReference>
<gene>
    <name evidence="2" type="ORF">VSDG_00985</name>
</gene>
<feature type="compositionally biased region" description="Acidic residues" evidence="1">
    <location>
        <begin position="24"/>
        <end position="34"/>
    </location>
</feature>
<reference evidence="2 3" key="1">
    <citation type="submission" date="2015-09" db="EMBL/GenBank/DDBJ databases">
        <title>Host preference determinants of Valsa canker pathogens revealed by comparative genomics.</title>
        <authorList>
            <person name="Yin Z."/>
            <person name="Huang L."/>
        </authorList>
    </citation>
    <scope>NUCLEOTIDE SEQUENCE [LARGE SCALE GENOMIC DNA]</scope>
    <source>
        <strain evidence="2 3">YSFL</strain>
    </source>
</reference>
<protein>
    <submittedName>
        <fullName evidence="2">Uncharacterized protein</fullName>
    </submittedName>
</protein>
<comment type="caution">
    <text evidence="2">The sequence shown here is derived from an EMBL/GenBank/DDBJ whole genome shotgun (WGS) entry which is preliminary data.</text>
</comment>
<proteinExistence type="predicted"/>
<feature type="compositionally biased region" description="Basic and acidic residues" evidence="1">
    <location>
        <begin position="61"/>
        <end position="70"/>
    </location>
</feature>
<dbReference type="Proteomes" id="UP000284375">
    <property type="component" value="Unassembled WGS sequence"/>
</dbReference>
<keyword evidence="3" id="KW-1185">Reference proteome</keyword>